<keyword evidence="7 9" id="KW-0472">Membrane</keyword>
<evidence type="ECO:0000256" key="8">
    <source>
        <dbReference type="ARBA" id="ARBA00038436"/>
    </source>
</evidence>
<feature type="transmembrane region" description="Helical" evidence="9">
    <location>
        <begin position="72"/>
        <end position="91"/>
    </location>
</feature>
<comment type="subcellular location">
    <subcellularLocation>
        <location evidence="1">Cell inner membrane</location>
        <topology evidence="1">Multi-pass membrane protein</topology>
    </subcellularLocation>
</comment>
<dbReference type="InterPro" id="IPR055348">
    <property type="entry name" value="DctQ"/>
</dbReference>
<feature type="transmembrane region" description="Helical" evidence="9">
    <location>
        <begin position="149"/>
        <end position="171"/>
    </location>
</feature>
<evidence type="ECO:0000259" key="10">
    <source>
        <dbReference type="Pfam" id="PF04290"/>
    </source>
</evidence>
<dbReference type="AlphaFoldDB" id="A0A915U8X6"/>
<keyword evidence="2" id="KW-0813">Transport</keyword>
<evidence type="ECO:0000313" key="12">
    <source>
        <dbReference type="Proteomes" id="UP001063350"/>
    </source>
</evidence>
<evidence type="ECO:0000256" key="9">
    <source>
        <dbReference type="SAM" id="Phobius"/>
    </source>
</evidence>
<dbReference type="Pfam" id="PF04290">
    <property type="entry name" value="DctQ"/>
    <property type="match status" value="1"/>
</dbReference>
<feature type="domain" description="Tripartite ATP-independent periplasmic transporters DctQ component" evidence="10">
    <location>
        <begin position="46"/>
        <end position="174"/>
    </location>
</feature>
<keyword evidence="4" id="KW-0997">Cell inner membrane</keyword>
<dbReference type="InterPro" id="IPR007387">
    <property type="entry name" value="TRAP_DctQ"/>
</dbReference>
<comment type="similarity">
    <text evidence="8">Belongs to the TRAP transporter small permease family.</text>
</comment>
<keyword evidence="6 9" id="KW-1133">Transmembrane helix</keyword>
<evidence type="ECO:0000256" key="5">
    <source>
        <dbReference type="ARBA" id="ARBA00022692"/>
    </source>
</evidence>
<dbReference type="GO" id="GO:0015740">
    <property type="term" value="P:C4-dicarboxylate transport"/>
    <property type="evidence" value="ECO:0007669"/>
    <property type="project" value="TreeGrafter"/>
</dbReference>
<evidence type="ECO:0000256" key="1">
    <source>
        <dbReference type="ARBA" id="ARBA00004429"/>
    </source>
</evidence>
<dbReference type="KEGG" id="ddu:GF1_07970"/>
<dbReference type="GO" id="GO:0005886">
    <property type="term" value="C:plasma membrane"/>
    <property type="evidence" value="ECO:0007669"/>
    <property type="project" value="UniProtKB-SubCell"/>
</dbReference>
<sequence length="179" mass="20309">MFEGDRHGACPFFMSMLSGVIARLDRLGSLLNRLVEYLLATLGMSMALIIGVQVFCRYVLNQSLFWSEELARYMLVYLSFLGATAAYHRGLHPGVDLLTARLPGPMARKLRLLGHLLALFFFMVLIISGTRFAWFVRLQISPALGIPKWLILAIIPASGLIFFLYGLIFLLRELEELRR</sequence>
<evidence type="ECO:0000256" key="7">
    <source>
        <dbReference type="ARBA" id="ARBA00023136"/>
    </source>
</evidence>
<keyword evidence="12" id="KW-1185">Reference proteome</keyword>
<organism evidence="11 12">
    <name type="scientific">Desulfolithobacter dissulfuricans</name>
    <dbReference type="NCBI Taxonomy" id="2795293"/>
    <lineage>
        <taxon>Bacteria</taxon>
        <taxon>Pseudomonadati</taxon>
        <taxon>Thermodesulfobacteriota</taxon>
        <taxon>Desulfobulbia</taxon>
        <taxon>Desulfobulbales</taxon>
        <taxon>Desulfobulbaceae</taxon>
        <taxon>Desulfolithobacter</taxon>
    </lineage>
</organism>
<dbReference type="EMBL" id="AP024233">
    <property type="protein sequence ID" value="BCO08421.1"/>
    <property type="molecule type" value="Genomic_DNA"/>
</dbReference>
<dbReference type="PANTHER" id="PTHR35011:SF2">
    <property type="entry name" value="2,3-DIKETO-L-GULONATE TRAP TRANSPORTER SMALL PERMEASE PROTEIN YIAM"/>
    <property type="match status" value="1"/>
</dbReference>
<dbReference type="Proteomes" id="UP001063350">
    <property type="component" value="Chromosome"/>
</dbReference>
<gene>
    <name evidence="11" type="ORF">GF1_07970</name>
</gene>
<evidence type="ECO:0000256" key="3">
    <source>
        <dbReference type="ARBA" id="ARBA00022475"/>
    </source>
</evidence>
<protein>
    <submittedName>
        <fullName evidence="11">C4-dicarboxylate ABC transporter substrate-binding protein</fullName>
    </submittedName>
</protein>
<accession>A0A915U8X6</accession>
<dbReference type="GO" id="GO:0022857">
    <property type="term" value="F:transmembrane transporter activity"/>
    <property type="evidence" value="ECO:0007669"/>
    <property type="project" value="TreeGrafter"/>
</dbReference>
<keyword evidence="5 9" id="KW-0812">Transmembrane</keyword>
<proteinExistence type="inferred from homology"/>
<dbReference type="PANTHER" id="PTHR35011">
    <property type="entry name" value="2,3-DIKETO-L-GULONATE TRAP TRANSPORTER SMALL PERMEASE PROTEIN YIAM"/>
    <property type="match status" value="1"/>
</dbReference>
<name>A0A915U8X6_9BACT</name>
<evidence type="ECO:0000256" key="2">
    <source>
        <dbReference type="ARBA" id="ARBA00022448"/>
    </source>
</evidence>
<feature type="transmembrane region" description="Helical" evidence="9">
    <location>
        <begin position="112"/>
        <end position="134"/>
    </location>
</feature>
<feature type="transmembrane region" description="Helical" evidence="9">
    <location>
        <begin position="37"/>
        <end position="60"/>
    </location>
</feature>
<evidence type="ECO:0000256" key="4">
    <source>
        <dbReference type="ARBA" id="ARBA00022519"/>
    </source>
</evidence>
<evidence type="ECO:0000313" key="11">
    <source>
        <dbReference type="EMBL" id="BCO08421.1"/>
    </source>
</evidence>
<evidence type="ECO:0000256" key="6">
    <source>
        <dbReference type="ARBA" id="ARBA00022989"/>
    </source>
</evidence>
<keyword evidence="3" id="KW-1003">Cell membrane</keyword>
<reference evidence="11" key="1">
    <citation type="submission" date="2020-12" db="EMBL/GenBank/DDBJ databases">
        <title>Desulfobium dissulfuricans gen. nov., sp. nov., a novel mesophilic, sulfate-reducing bacterium isolated from a deep-sea hydrothermal vent.</title>
        <authorList>
            <person name="Hashimoto Y."/>
            <person name="Tame A."/>
            <person name="Sawayama S."/>
            <person name="Miyazaki J."/>
            <person name="Takai K."/>
            <person name="Nakagawa S."/>
        </authorList>
    </citation>
    <scope>NUCLEOTIDE SEQUENCE</scope>
    <source>
        <strain evidence="11">GF1</strain>
    </source>
</reference>